<keyword evidence="2" id="KW-1185">Reference proteome</keyword>
<proteinExistence type="predicted"/>
<dbReference type="PANTHER" id="PTHR46599">
    <property type="entry name" value="PIGGYBAC TRANSPOSABLE ELEMENT-DERIVED PROTEIN 4"/>
    <property type="match status" value="1"/>
</dbReference>
<comment type="caution">
    <text evidence="1">The sequence shown here is derived from an EMBL/GenBank/DDBJ whole genome shotgun (WGS) entry which is preliminary data.</text>
</comment>
<organism evidence="1 2">
    <name type="scientific">Labeo rohita</name>
    <name type="common">Indian major carp</name>
    <name type="synonym">Cyprinus rohita</name>
    <dbReference type="NCBI Taxonomy" id="84645"/>
    <lineage>
        <taxon>Eukaryota</taxon>
        <taxon>Metazoa</taxon>
        <taxon>Chordata</taxon>
        <taxon>Craniata</taxon>
        <taxon>Vertebrata</taxon>
        <taxon>Euteleostomi</taxon>
        <taxon>Actinopterygii</taxon>
        <taxon>Neopterygii</taxon>
        <taxon>Teleostei</taxon>
        <taxon>Ostariophysi</taxon>
        <taxon>Cypriniformes</taxon>
        <taxon>Cyprinidae</taxon>
        <taxon>Labeoninae</taxon>
        <taxon>Labeonini</taxon>
        <taxon>Labeo</taxon>
    </lineage>
</organism>
<evidence type="ECO:0000313" key="1">
    <source>
        <dbReference type="EMBL" id="KAI2645191.1"/>
    </source>
</evidence>
<dbReference type="Proteomes" id="UP000830375">
    <property type="component" value="Unassembled WGS sequence"/>
</dbReference>
<name>A0ABQ8L658_LABRO</name>
<gene>
    <name evidence="1" type="ORF">H4Q32_028676</name>
</gene>
<dbReference type="EMBL" id="JACTAM010002316">
    <property type="protein sequence ID" value="KAI2645191.1"/>
    <property type="molecule type" value="Genomic_DNA"/>
</dbReference>
<sequence>MAQLVNWESSECYDLYHMTAVPPDQYNGYTWDFFVYEGKLQGNSGKGLSYESVMELIDTRLFGTGYKLFVDNFYTSPSELYAELGETQGTCSCVQYSTQPMLGTQLKRSVRDADGHGVLKDISVPPAVKECMCGVDLSDALINYCKFFHKTQRWHKTFFNHFLGIAVVNAWQWQLADLLHHPLQTEHITNLCISVDTAPQAI</sequence>
<dbReference type="PANTHER" id="PTHR46599:SF3">
    <property type="entry name" value="PIGGYBAC TRANSPOSABLE ELEMENT-DERIVED PROTEIN 4"/>
    <property type="match status" value="1"/>
</dbReference>
<reference evidence="1 2" key="1">
    <citation type="submission" date="2022-01" db="EMBL/GenBank/DDBJ databases">
        <title>A high-quality chromosome-level genome assembly of rohu carp, Labeo rohita.</title>
        <authorList>
            <person name="Arick M.A. II"/>
            <person name="Hsu C.-Y."/>
            <person name="Magbanua Z."/>
            <person name="Pechanova O."/>
            <person name="Grover C."/>
            <person name="Miller E."/>
            <person name="Thrash A."/>
            <person name="Ezzel L."/>
            <person name="Alam S."/>
            <person name="Benzie J."/>
            <person name="Hamilton M."/>
            <person name="Karsi A."/>
            <person name="Lawrence M.L."/>
            <person name="Peterson D.G."/>
        </authorList>
    </citation>
    <scope>NUCLEOTIDE SEQUENCE [LARGE SCALE GENOMIC DNA]</scope>
    <source>
        <strain evidence="2">BAU-BD-2019</strain>
        <tissue evidence="1">Blood</tissue>
    </source>
</reference>
<accession>A0ABQ8L658</accession>
<evidence type="ECO:0000313" key="2">
    <source>
        <dbReference type="Proteomes" id="UP000830375"/>
    </source>
</evidence>
<protein>
    <submittedName>
        <fullName evidence="1">PiggyBac transposable element-derived protein 4</fullName>
    </submittedName>
</protein>